<evidence type="ECO:0000313" key="7">
    <source>
        <dbReference type="Proteomes" id="UP000515151"/>
    </source>
</evidence>
<dbReference type="PROSITE" id="PS50966">
    <property type="entry name" value="ZF_SWIM"/>
    <property type="match status" value="1"/>
</dbReference>
<feature type="region of interest" description="Disordered" evidence="5">
    <location>
        <begin position="364"/>
        <end position="449"/>
    </location>
</feature>
<dbReference type="Proteomes" id="UP000515151">
    <property type="component" value="Unplaced"/>
</dbReference>
<keyword evidence="7" id="KW-1185">Reference proteome</keyword>
<reference evidence="7" key="1">
    <citation type="journal article" date="2020" name="Plant Biotechnol. J.">
        <title>The pomegranate (Punica granatum L.) draft genome dissects genetic divergence between soft- and hard-seeded cultivars.</title>
        <authorList>
            <person name="Luo X."/>
            <person name="Li H."/>
            <person name="Wu Z."/>
            <person name="Yao W."/>
            <person name="Zhao P."/>
            <person name="Cao D."/>
            <person name="Yu H."/>
            <person name="Li K."/>
            <person name="Poudel K."/>
            <person name="Zhao D."/>
            <person name="Zhang F."/>
            <person name="Xia X."/>
            <person name="Chen L."/>
            <person name="Wang Q."/>
            <person name="Jing D."/>
            <person name="Cao S."/>
        </authorList>
    </citation>
    <scope>NUCLEOTIDE SEQUENCE [LARGE SCALE GENOMIC DNA]</scope>
    <source>
        <strain evidence="7">cv. Tunisia</strain>
    </source>
</reference>
<dbReference type="PANTHER" id="PTHR31973:SF187">
    <property type="entry name" value="MUTATOR TRANSPOSASE MUDRA PROTEIN"/>
    <property type="match status" value="1"/>
</dbReference>
<feature type="domain" description="SWIM-type" evidence="6">
    <location>
        <begin position="318"/>
        <end position="352"/>
    </location>
</feature>
<evidence type="ECO:0000256" key="5">
    <source>
        <dbReference type="SAM" id="MobiDB-lite"/>
    </source>
</evidence>
<dbReference type="Pfam" id="PF10551">
    <property type="entry name" value="MULE"/>
    <property type="match status" value="1"/>
</dbReference>
<dbReference type="InterPro" id="IPR006564">
    <property type="entry name" value="Znf_PMZ"/>
</dbReference>
<evidence type="ECO:0000256" key="2">
    <source>
        <dbReference type="ARBA" id="ARBA00022771"/>
    </source>
</evidence>
<evidence type="ECO:0000313" key="8">
    <source>
        <dbReference type="RefSeq" id="XP_031375420.1"/>
    </source>
</evidence>
<accession>A0A6P8BYF3</accession>
<dbReference type="Pfam" id="PF04434">
    <property type="entry name" value="SWIM"/>
    <property type="match status" value="1"/>
</dbReference>
<evidence type="ECO:0000256" key="3">
    <source>
        <dbReference type="ARBA" id="ARBA00022833"/>
    </source>
</evidence>
<dbReference type="OrthoDB" id="1303499at2759"/>
<dbReference type="InterPro" id="IPR007527">
    <property type="entry name" value="Znf_SWIM"/>
</dbReference>
<keyword evidence="3" id="KW-0862">Zinc</keyword>
<evidence type="ECO:0000256" key="4">
    <source>
        <dbReference type="PROSITE-ProRule" id="PRU00325"/>
    </source>
</evidence>
<gene>
    <name evidence="8" type="primary">LOC116189820</name>
</gene>
<evidence type="ECO:0000256" key="1">
    <source>
        <dbReference type="ARBA" id="ARBA00022723"/>
    </source>
</evidence>
<reference evidence="8" key="2">
    <citation type="submission" date="2025-08" db="UniProtKB">
        <authorList>
            <consortium name="RefSeq"/>
        </authorList>
    </citation>
    <scope>IDENTIFICATION</scope>
    <source>
        <tissue evidence="8">Leaf</tissue>
    </source>
</reference>
<dbReference type="GeneID" id="116189820"/>
<proteinExistence type="predicted"/>
<keyword evidence="1" id="KW-0479">Metal-binding</keyword>
<name>A0A6P8BYF3_PUNGR</name>
<organism evidence="7 8">
    <name type="scientific">Punica granatum</name>
    <name type="common">Pomegranate</name>
    <dbReference type="NCBI Taxonomy" id="22663"/>
    <lineage>
        <taxon>Eukaryota</taxon>
        <taxon>Viridiplantae</taxon>
        <taxon>Streptophyta</taxon>
        <taxon>Embryophyta</taxon>
        <taxon>Tracheophyta</taxon>
        <taxon>Spermatophyta</taxon>
        <taxon>Magnoliopsida</taxon>
        <taxon>eudicotyledons</taxon>
        <taxon>Gunneridae</taxon>
        <taxon>Pentapetalae</taxon>
        <taxon>rosids</taxon>
        <taxon>malvids</taxon>
        <taxon>Myrtales</taxon>
        <taxon>Lythraceae</taxon>
        <taxon>Punica</taxon>
    </lineage>
</organism>
<keyword evidence="2 4" id="KW-0863">Zinc-finger</keyword>
<feature type="compositionally biased region" description="Basic residues" evidence="5">
    <location>
        <begin position="370"/>
        <end position="383"/>
    </location>
</feature>
<dbReference type="InterPro" id="IPR018289">
    <property type="entry name" value="MULE_transposase_dom"/>
</dbReference>
<dbReference type="PANTHER" id="PTHR31973">
    <property type="entry name" value="POLYPROTEIN, PUTATIVE-RELATED"/>
    <property type="match status" value="1"/>
</dbReference>
<protein>
    <submittedName>
        <fullName evidence="8">Uncharacterized protein LOC116189820</fullName>
    </submittedName>
</protein>
<sequence length="449" mass="51236">MTNKLATREWIAPKLVPLVRIQPDVTGQVAYDYMIHRYKVKMNDAMVSRALKLAHEICEGQENEQYAKLRDYANELLKRNSRSTIRLQCTPYTHEFYRMYICLEACKMGFLTGCRPLINLDGRFFKGYYSRQLLSAVSQDGNNSFYVIAYDIVNVENKENWIWFLENLANDLGDLVEKGFTFISDRQKLTNLGLDSALQLNKDAAKWLNDIPADRWSRSAFDTVCKNQAVTSNMCEKFNGAILKYKGKPIITMFEGVRMYITRKMVKTQALIAKSQGPLCKQVQMKLDKLHKKAIYWTPHWSEDPNRAKFEVTCPPHSKCAVDLKEMTCSCRSWELSGIPCEHAIACIGHNAGERFWETTGFDPIQTPIVKRKPGKPKTKRKKSPEEDSNPHKMKRKLGPPRCSRCKQVGHKKTSCKANLGDGDTVAATNKTRPSDVPVDGANEETRAS</sequence>
<dbReference type="SMART" id="SM00575">
    <property type="entry name" value="ZnF_PMZ"/>
    <property type="match status" value="1"/>
</dbReference>
<feature type="compositionally biased region" description="Basic residues" evidence="5">
    <location>
        <begin position="392"/>
        <end position="415"/>
    </location>
</feature>
<dbReference type="AlphaFoldDB" id="A0A6P8BYF3"/>
<evidence type="ECO:0000259" key="6">
    <source>
        <dbReference type="PROSITE" id="PS50966"/>
    </source>
</evidence>
<dbReference type="GO" id="GO:0008270">
    <property type="term" value="F:zinc ion binding"/>
    <property type="evidence" value="ECO:0007669"/>
    <property type="project" value="UniProtKB-KW"/>
</dbReference>
<dbReference type="RefSeq" id="XP_031375420.1">
    <property type="nucleotide sequence ID" value="XM_031519560.1"/>
</dbReference>